<gene>
    <name evidence="1" type="ORF">LV92_03916</name>
</gene>
<name>A0A327QSK7_9FLAO</name>
<proteinExistence type="predicted"/>
<evidence type="ECO:0000313" key="2">
    <source>
        <dbReference type="Proteomes" id="UP000249696"/>
    </source>
</evidence>
<dbReference type="AlphaFoldDB" id="A0A327QSK7"/>
<reference evidence="1 2" key="1">
    <citation type="submission" date="2018-06" db="EMBL/GenBank/DDBJ databases">
        <title>Genomic Encyclopedia of Archaeal and Bacterial Type Strains, Phase II (KMG-II): from individual species to whole genera.</title>
        <authorList>
            <person name="Goeker M."/>
        </authorList>
    </citation>
    <scope>NUCLEOTIDE SEQUENCE [LARGE SCALE GENOMIC DNA]</scope>
    <source>
        <strain evidence="1 2">DSM 23522</strain>
    </source>
</reference>
<accession>A0A327QSK7</accession>
<comment type="caution">
    <text evidence="1">The sequence shown here is derived from an EMBL/GenBank/DDBJ whole genome shotgun (WGS) entry which is preliminary data.</text>
</comment>
<dbReference type="SUPFAM" id="SSF75005">
    <property type="entry name" value="Arabinanase/levansucrase/invertase"/>
    <property type="match status" value="1"/>
</dbReference>
<sequence>MKSLYGKNKDCNWRDYQLLMKGIFTCFKRGILLGCFINTFLCWAQNITITSGKIDARAVGLKESPNKIIGASIFQIPNYFVWGASVVKGDDGKYHMLFSLWESGAEGGSFVKDWVLQSKIGYAVSDYPDKGFKFQKIVLKGTRYHGDNMSWDAQMVHNPHINKFNGKYYLYYIGSKDPAEQLRGSSGENLDKRARVQQSLCIGVLEFDSFEDLLLGNFMRPKQPLLTPRTRVKADNVINASPFGIKVKPDNIIVVNPSVVYNPKIQKYMLFFKGNVYEPHWKGVHGVAIGDTPKGPFIPLDNFVFDVKMPDGSLASTEDPYVWYSNKIQKFMAIVKDFTGRLTGHKKTLALLSSTGGIVWDLTEKPLFMERKLHLMDGSILEVDRLERPQLLLNEEGFPKYLYAACAVENVNPKNDGSSFNVQIPLEVVME</sequence>
<evidence type="ECO:0000313" key="1">
    <source>
        <dbReference type="EMBL" id="RAJ07566.1"/>
    </source>
</evidence>
<organism evidence="1 2">
    <name type="scientific">Arenibacter echinorum</name>
    <dbReference type="NCBI Taxonomy" id="440515"/>
    <lineage>
        <taxon>Bacteria</taxon>
        <taxon>Pseudomonadati</taxon>
        <taxon>Bacteroidota</taxon>
        <taxon>Flavobacteriia</taxon>
        <taxon>Flavobacteriales</taxon>
        <taxon>Flavobacteriaceae</taxon>
        <taxon>Arenibacter</taxon>
    </lineage>
</organism>
<dbReference type="Gene3D" id="2.115.10.20">
    <property type="entry name" value="Glycosyl hydrolase domain, family 43"/>
    <property type="match status" value="1"/>
</dbReference>
<protein>
    <recommendedName>
        <fullName evidence="3">Glycosyl hydrolase family 43</fullName>
    </recommendedName>
</protein>
<dbReference type="EMBL" id="QLLN01000008">
    <property type="protein sequence ID" value="RAJ07566.1"/>
    <property type="molecule type" value="Genomic_DNA"/>
</dbReference>
<dbReference type="CDD" id="cd08994">
    <property type="entry name" value="GH43_62_32_68_117_130-like"/>
    <property type="match status" value="1"/>
</dbReference>
<dbReference type="InterPro" id="IPR023296">
    <property type="entry name" value="Glyco_hydro_beta-prop_sf"/>
</dbReference>
<evidence type="ECO:0008006" key="3">
    <source>
        <dbReference type="Google" id="ProtNLM"/>
    </source>
</evidence>
<dbReference type="Proteomes" id="UP000249696">
    <property type="component" value="Unassembled WGS sequence"/>
</dbReference>
<keyword evidence="2" id="KW-1185">Reference proteome</keyword>